<dbReference type="GO" id="GO:0005524">
    <property type="term" value="F:ATP binding"/>
    <property type="evidence" value="ECO:0007669"/>
    <property type="project" value="UniProtKB-KW"/>
</dbReference>
<dbReference type="PANTHER" id="PTHR43873">
    <property type="entry name" value="COBYRINATE A,C-DIAMIDE SYNTHASE"/>
    <property type="match status" value="1"/>
</dbReference>
<dbReference type="PROSITE" id="PS51274">
    <property type="entry name" value="GATASE_COBBQ"/>
    <property type="match status" value="1"/>
</dbReference>
<dbReference type="InterPro" id="IPR002586">
    <property type="entry name" value="CobQ/CobB/MinD/ParA_Nub-bd_dom"/>
</dbReference>
<evidence type="ECO:0000256" key="2">
    <source>
        <dbReference type="ARBA" id="ARBA00022598"/>
    </source>
</evidence>
<dbReference type="Pfam" id="PF01656">
    <property type="entry name" value="CbiA"/>
    <property type="match status" value="1"/>
</dbReference>
<dbReference type="InterPro" id="IPR011698">
    <property type="entry name" value="GATase_3"/>
</dbReference>
<evidence type="ECO:0000256" key="6">
    <source>
        <dbReference type="ARBA" id="ARBA00022962"/>
    </source>
</evidence>
<dbReference type="AlphaFoldDB" id="A0A3B1CH57"/>
<keyword evidence="4" id="KW-0067">ATP-binding</keyword>
<dbReference type="CDD" id="cd05388">
    <property type="entry name" value="CobB_N"/>
    <property type="match status" value="1"/>
</dbReference>
<keyword evidence="6" id="KW-0315">Glutamine amidotransferase</keyword>
<comment type="cofactor">
    <cofactor evidence="1">
        <name>Mg(2+)</name>
        <dbReference type="ChEBI" id="CHEBI:18420"/>
    </cofactor>
</comment>
<evidence type="ECO:0000256" key="4">
    <source>
        <dbReference type="ARBA" id="ARBA00022840"/>
    </source>
</evidence>
<dbReference type="Pfam" id="PF07685">
    <property type="entry name" value="GATase_3"/>
    <property type="match status" value="1"/>
</dbReference>
<sequence length="422" mass="46530">MKAFVIAGTHSGVGKTTVSIGLMAEFRRQGISVQAFKIGPDYIDPSYHRLATGRPSRNLDTWLCSKTAVKQSFARAASEINVVEGVMGLFDGAKGGKGSTAEIARLLTLPVILVVDAKGMAQSAGALVAGYANYQPATRIAGVIFNRVASAGHYDYLKKAVKIPSLGWIAKNKDMHLPERHLGLVPANERTPDIAKIRKNVVAHLDVKKLLSLSEIPKPKASVLPMQKKRVRIAYALDTAFHFYYQDNLDLLAAAGATLVPFSPLSDKKLPDVDLLYFGGGFPECFEKQLRENKGFCEALRAWDLPIYAECGGLYYLSLIGKIPGKMHMRDRLQHFGYAEAISQVDTCLVRKGEKIKGHMFHYSHWEGQPNLYVFEKRGKTISEGYVDTQIHASFLHVHFGSSPKLARRLVEAAQKTKEVCA</sequence>
<protein>
    <submittedName>
        <fullName evidence="9">Cobyrinic acid a,c-diamide synthetase</fullName>
        <ecNumber evidence="9">6.3.5.11</ecNumber>
    </submittedName>
</protein>
<feature type="domain" description="CobB/CobQ-like glutamine amidotransferase" evidence="8">
    <location>
        <begin position="232"/>
        <end position="403"/>
    </location>
</feature>
<evidence type="ECO:0000259" key="7">
    <source>
        <dbReference type="Pfam" id="PF01656"/>
    </source>
</evidence>
<dbReference type="EC" id="6.3.5.11" evidence="9"/>
<dbReference type="GO" id="GO:0042242">
    <property type="term" value="F:cobyrinic acid a,c-diamide synthase activity"/>
    <property type="evidence" value="ECO:0007669"/>
    <property type="project" value="UniProtKB-EC"/>
</dbReference>
<organism evidence="9">
    <name type="scientific">hydrothermal vent metagenome</name>
    <dbReference type="NCBI Taxonomy" id="652676"/>
    <lineage>
        <taxon>unclassified sequences</taxon>
        <taxon>metagenomes</taxon>
        <taxon>ecological metagenomes</taxon>
    </lineage>
</organism>
<keyword evidence="5" id="KW-0460">Magnesium</keyword>
<proteinExistence type="inferred from homology"/>
<dbReference type="SUPFAM" id="SSF52317">
    <property type="entry name" value="Class I glutamine amidotransferase-like"/>
    <property type="match status" value="1"/>
</dbReference>
<keyword evidence="3" id="KW-0547">Nucleotide-binding</keyword>
<dbReference type="InterPro" id="IPR029062">
    <property type="entry name" value="Class_I_gatase-like"/>
</dbReference>
<gene>
    <name evidence="9" type="ORF">MNBD_NITROSPIRAE01-50</name>
</gene>
<keyword evidence="2 9" id="KW-0436">Ligase</keyword>
<dbReference type="InterPro" id="IPR027417">
    <property type="entry name" value="P-loop_NTPase"/>
</dbReference>
<dbReference type="NCBIfam" id="TIGR00379">
    <property type="entry name" value="cobB"/>
    <property type="match status" value="1"/>
</dbReference>
<evidence type="ECO:0000313" key="9">
    <source>
        <dbReference type="EMBL" id="VAX29816.1"/>
    </source>
</evidence>
<dbReference type="InterPro" id="IPR004484">
    <property type="entry name" value="CbiA/CobB_synth"/>
</dbReference>
<dbReference type="SUPFAM" id="SSF52540">
    <property type="entry name" value="P-loop containing nucleoside triphosphate hydrolases"/>
    <property type="match status" value="1"/>
</dbReference>
<dbReference type="PANTHER" id="PTHR43873:SF1">
    <property type="entry name" value="COBYRINATE A,C-DIAMIDE SYNTHASE"/>
    <property type="match status" value="1"/>
</dbReference>
<evidence type="ECO:0000256" key="5">
    <source>
        <dbReference type="ARBA" id="ARBA00022842"/>
    </source>
</evidence>
<dbReference type="HAMAP" id="MF_00027">
    <property type="entry name" value="CobB_CbiA"/>
    <property type="match status" value="1"/>
</dbReference>
<evidence type="ECO:0000259" key="8">
    <source>
        <dbReference type="Pfam" id="PF07685"/>
    </source>
</evidence>
<name>A0A3B1CH57_9ZZZZ</name>
<dbReference type="EMBL" id="UOGF01000056">
    <property type="protein sequence ID" value="VAX29816.1"/>
    <property type="molecule type" value="Genomic_DNA"/>
</dbReference>
<dbReference type="CDD" id="cd03130">
    <property type="entry name" value="GATase1_CobB"/>
    <property type="match status" value="1"/>
</dbReference>
<dbReference type="Gene3D" id="3.40.50.300">
    <property type="entry name" value="P-loop containing nucleotide triphosphate hydrolases"/>
    <property type="match status" value="2"/>
</dbReference>
<accession>A0A3B1CH57</accession>
<reference evidence="9" key="1">
    <citation type="submission" date="2018-06" db="EMBL/GenBank/DDBJ databases">
        <authorList>
            <person name="Zhirakovskaya E."/>
        </authorList>
    </citation>
    <scope>NUCLEOTIDE SEQUENCE</scope>
</reference>
<feature type="domain" description="CobQ/CobB/MinD/ParA nucleotide binding" evidence="7">
    <location>
        <begin position="5"/>
        <end position="182"/>
    </location>
</feature>
<evidence type="ECO:0000256" key="1">
    <source>
        <dbReference type="ARBA" id="ARBA00001946"/>
    </source>
</evidence>
<evidence type="ECO:0000256" key="3">
    <source>
        <dbReference type="ARBA" id="ARBA00022741"/>
    </source>
</evidence>
<dbReference type="NCBIfam" id="NF002204">
    <property type="entry name" value="PRK01077.1"/>
    <property type="match status" value="1"/>
</dbReference>